<keyword evidence="5" id="KW-0378">Hydrolase</keyword>
<dbReference type="OrthoDB" id="9758917at2"/>
<feature type="binding site" evidence="8">
    <location>
        <position position="138"/>
    </location>
    <ligand>
        <name>substrate</name>
    </ligand>
</feature>
<dbReference type="InterPro" id="IPR001478">
    <property type="entry name" value="PDZ"/>
</dbReference>
<dbReference type="InterPro" id="IPR009003">
    <property type="entry name" value="Peptidase_S1_PA"/>
</dbReference>
<dbReference type="Gene3D" id="2.30.42.10">
    <property type="match status" value="2"/>
</dbReference>
<evidence type="ECO:0000256" key="5">
    <source>
        <dbReference type="ARBA" id="ARBA00022801"/>
    </source>
</evidence>
<evidence type="ECO:0000313" key="13">
    <source>
        <dbReference type="Proteomes" id="UP000247763"/>
    </source>
</evidence>
<dbReference type="EMBL" id="CP029479">
    <property type="protein sequence ID" value="AWM78716.1"/>
    <property type="molecule type" value="Genomic_DNA"/>
</dbReference>
<feature type="region of interest" description="Disordered" evidence="9">
    <location>
        <begin position="378"/>
        <end position="414"/>
    </location>
</feature>
<keyword evidence="3 10" id="KW-0732">Signal</keyword>
<feature type="active site" description="Charge relay system" evidence="7">
    <location>
        <position position="168"/>
    </location>
</feature>
<name>A0A2Z3HWT4_9CAUL</name>
<dbReference type="InterPro" id="IPR011782">
    <property type="entry name" value="Pept_S1C_Do"/>
</dbReference>
<protein>
    <submittedName>
        <fullName evidence="12">Serine protease</fullName>
    </submittedName>
</protein>
<feature type="domain" description="PDZ" evidence="11">
    <location>
        <begin position="284"/>
        <end position="375"/>
    </location>
</feature>
<dbReference type="GO" id="GO:0004252">
    <property type="term" value="F:serine-type endopeptidase activity"/>
    <property type="evidence" value="ECO:0007669"/>
    <property type="project" value="InterPro"/>
</dbReference>
<evidence type="ECO:0000256" key="6">
    <source>
        <dbReference type="ARBA" id="ARBA00022825"/>
    </source>
</evidence>
<feature type="binding site" evidence="8">
    <location>
        <position position="168"/>
    </location>
    <ligand>
        <name>substrate</name>
    </ligand>
</feature>
<dbReference type="PRINTS" id="PR00834">
    <property type="entry name" value="PROTEASES2C"/>
</dbReference>
<dbReference type="SUPFAM" id="SSF50494">
    <property type="entry name" value="Trypsin-like serine proteases"/>
    <property type="match status" value="1"/>
</dbReference>
<evidence type="ECO:0000313" key="12">
    <source>
        <dbReference type="EMBL" id="AWM78716.1"/>
    </source>
</evidence>
<dbReference type="InterPro" id="IPR036034">
    <property type="entry name" value="PDZ_sf"/>
</dbReference>
<evidence type="ECO:0000256" key="4">
    <source>
        <dbReference type="ARBA" id="ARBA00022737"/>
    </source>
</evidence>
<dbReference type="Pfam" id="PF13365">
    <property type="entry name" value="Trypsin_2"/>
    <property type="match status" value="1"/>
</dbReference>
<feature type="active site" description="Charge relay system" evidence="7">
    <location>
        <position position="138"/>
    </location>
</feature>
<feature type="binding site" evidence="8">
    <location>
        <begin position="238"/>
        <end position="240"/>
    </location>
    <ligand>
        <name>substrate</name>
    </ligand>
</feature>
<gene>
    <name evidence="12" type="ORF">HYN04_03515</name>
</gene>
<keyword evidence="2 12" id="KW-0645">Protease</keyword>
<feature type="signal peptide" evidence="10">
    <location>
        <begin position="1"/>
        <end position="24"/>
    </location>
</feature>
<comment type="similarity">
    <text evidence="1">Belongs to the peptidase S1C family.</text>
</comment>
<sequence length="512" mass="52278">MSSSKSRYMIGALAGALVAGSAMAAAGLGVADRPDAAAPAGAATSGPAPSFGPPPGAPMTFADIFEKVSPAVVSINVTTRVDLSKMPRQIPGLPFEFRAPGQGGDEDGDGEGPRGPRRQSAGSGFFISADGFLVTNNHVIEDAESIKVVLKDETELEATVVGRDEGTDIAVLKVKGSGYTFVNFENSARPRVGDWVMTVGNPYNLGGTATAGIVSAYGRDIGETFVDYIQLDAPINRGNSGGPTFDTYGRVIGVNTAIFSPTGGSVGIGFAVPADVAARVSRQLIANGKVVRGYIGATIQNFDEDMAAAQGMAGQKGAIVAELTSGGPAERAGLATGDIVLSVNGTRVRSSSELTRQVAKAAPGDLLRLEVIRDGKPRTIDIRSGTRPSESQLAASQGGPGGAPGPARPAPSAGQTLLGMTVAPLDEAARRRTGLPAEARGLLVSGVDRSSDAATKGLQPNDVLMRAGDRVLNAPGDLAAVVDQARKTGRPSVLVAVWRGGRTIFLPIKIAG</sequence>
<dbReference type="AlphaFoldDB" id="A0A2Z3HWT4"/>
<evidence type="ECO:0000256" key="3">
    <source>
        <dbReference type="ARBA" id="ARBA00022729"/>
    </source>
</evidence>
<evidence type="ECO:0000259" key="11">
    <source>
        <dbReference type="PROSITE" id="PS50106"/>
    </source>
</evidence>
<dbReference type="PANTHER" id="PTHR22939:SF129">
    <property type="entry name" value="SERINE PROTEASE HTRA2, MITOCHONDRIAL"/>
    <property type="match status" value="1"/>
</dbReference>
<evidence type="ECO:0000256" key="1">
    <source>
        <dbReference type="ARBA" id="ARBA00010541"/>
    </source>
</evidence>
<accession>A0A2Z3HWT4</accession>
<feature type="chain" id="PRO_5038741602" evidence="10">
    <location>
        <begin position="25"/>
        <end position="512"/>
    </location>
</feature>
<keyword evidence="4" id="KW-0677">Repeat</keyword>
<keyword evidence="6" id="KW-0720">Serine protease</keyword>
<dbReference type="CDD" id="cd10839">
    <property type="entry name" value="cpPDZ1_DegP-like"/>
    <property type="match status" value="1"/>
</dbReference>
<dbReference type="Gene3D" id="2.40.10.120">
    <property type="match status" value="1"/>
</dbReference>
<feature type="active site" description="Charge relay system" evidence="7">
    <location>
        <position position="240"/>
    </location>
</feature>
<feature type="compositionally biased region" description="Low complexity" evidence="9">
    <location>
        <begin position="34"/>
        <end position="49"/>
    </location>
</feature>
<dbReference type="RefSeq" id="WP_110451282.1">
    <property type="nucleotide sequence ID" value="NZ_CP029479.1"/>
</dbReference>
<dbReference type="PANTHER" id="PTHR22939">
    <property type="entry name" value="SERINE PROTEASE FAMILY S1C HTRA-RELATED"/>
    <property type="match status" value="1"/>
</dbReference>
<dbReference type="SMART" id="SM00228">
    <property type="entry name" value="PDZ"/>
    <property type="match status" value="2"/>
</dbReference>
<dbReference type="SUPFAM" id="SSF50156">
    <property type="entry name" value="PDZ domain-like"/>
    <property type="match status" value="2"/>
</dbReference>
<dbReference type="GO" id="GO:0006508">
    <property type="term" value="P:proteolysis"/>
    <property type="evidence" value="ECO:0007669"/>
    <property type="project" value="UniProtKB-KW"/>
</dbReference>
<organism evidence="12 13">
    <name type="scientific">Phenylobacterium parvum</name>
    <dbReference type="NCBI Taxonomy" id="2201350"/>
    <lineage>
        <taxon>Bacteria</taxon>
        <taxon>Pseudomonadati</taxon>
        <taxon>Pseudomonadota</taxon>
        <taxon>Alphaproteobacteria</taxon>
        <taxon>Caulobacterales</taxon>
        <taxon>Caulobacteraceae</taxon>
        <taxon>Phenylobacterium</taxon>
    </lineage>
</organism>
<dbReference type="PROSITE" id="PS50106">
    <property type="entry name" value="PDZ"/>
    <property type="match status" value="1"/>
</dbReference>
<reference evidence="13" key="1">
    <citation type="submission" date="2018-05" db="EMBL/GenBank/DDBJ databases">
        <title>Genome sequencing of Phenylobacterium sp. HYN0004.</title>
        <authorList>
            <person name="Yi H."/>
            <person name="Baek C."/>
        </authorList>
    </citation>
    <scope>NUCLEOTIDE SEQUENCE [LARGE SCALE GENOMIC DNA]</scope>
    <source>
        <strain evidence="13">HYN0004</strain>
    </source>
</reference>
<dbReference type="Pfam" id="PF13180">
    <property type="entry name" value="PDZ_2"/>
    <property type="match status" value="1"/>
</dbReference>
<feature type="region of interest" description="Disordered" evidence="9">
    <location>
        <begin position="92"/>
        <end position="121"/>
    </location>
</feature>
<evidence type="ECO:0000256" key="7">
    <source>
        <dbReference type="PIRSR" id="PIRSR611782-1"/>
    </source>
</evidence>
<dbReference type="Proteomes" id="UP000247763">
    <property type="component" value="Chromosome"/>
</dbReference>
<evidence type="ECO:0000256" key="8">
    <source>
        <dbReference type="PIRSR" id="PIRSR611782-2"/>
    </source>
</evidence>
<evidence type="ECO:0000256" key="2">
    <source>
        <dbReference type="ARBA" id="ARBA00022670"/>
    </source>
</evidence>
<evidence type="ECO:0000256" key="9">
    <source>
        <dbReference type="SAM" id="MobiDB-lite"/>
    </source>
</evidence>
<keyword evidence="13" id="KW-1185">Reference proteome</keyword>
<dbReference type="KEGG" id="phb:HYN04_03515"/>
<dbReference type="InterPro" id="IPR001940">
    <property type="entry name" value="Peptidase_S1C"/>
</dbReference>
<evidence type="ECO:0000256" key="10">
    <source>
        <dbReference type="SAM" id="SignalP"/>
    </source>
</evidence>
<feature type="region of interest" description="Disordered" evidence="9">
    <location>
        <begin position="34"/>
        <end position="55"/>
    </location>
</feature>
<dbReference type="NCBIfam" id="TIGR02037">
    <property type="entry name" value="degP_htrA_DO"/>
    <property type="match status" value="1"/>
</dbReference>
<proteinExistence type="inferred from homology"/>